<evidence type="ECO:0000313" key="2">
    <source>
        <dbReference type="EMBL" id="CCV63604.1"/>
    </source>
</evidence>
<feature type="domain" description="Putative endonuclease Z1" evidence="1">
    <location>
        <begin position="293"/>
        <end position="514"/>
    </location>
</feature>
<dbReference type="Proteomes" id="UP000032740">
    <property type="component" value="Chromosome"/>
</dbReference>
<organism evidence="2 3">
    <name type="scientific">Alteracholeplasma palmae (strain ATCC 49389 / J233)</name>
    <name type="common">Acholeplasma palmae</name>
    <dbReference type="NCBI Taxonomy" id="1318466"/>
    <lineage>
        <taxon>Bacteria</taxon>
        <taxon>Bacillati</taxon>
        <taxon>Mycoplasmatota</taxon>
        <taxon>Mollicutes</taxon>
        <taxon>Acholeplasmatales</taxon>
        <taxon>Acholeplasmataceae</taxon>
        <taxon>Acholeplasma</taxon>
    </lineage>
</organism>
<keyword evidence="2" id="KW-0540">Nuclease</keyword>
<dbReference type="GO" id="GO:0004519">
    <property type="term" value="F:endonuclease activity"/>
    <property type="evidence" value="ECO:0007669"/>
    <property type="project" value="UniProtKB-KW"/>
</dbReference>
<protein>
    <submittedName>
        <fullName evidence="2">Predicted endonuclease</fullName>
    </submittedName>
</protein>
<dbReference type="AlphaFoldDB" id="U4KJJ1"/>
<keyword evidence="2" id="KW-0255">Endonuclease</keyword>
<dbReference type="EMBL" id="FO681347">
    <property type="protein sequence ID" value="CCV63604.1"/>
    <property type="molecule type" value="Genomic_DNA"/>
</dbReference>
<name>U4KJJ1_ALTPJ</name>
<dbReference type="SUPFAM" id="SSF52540">
    <property type="entry name" value="P-loop containing nucleoside triphosphate hydrolases"/>
    <property type="match status" value="1"/>
</dbReference>
<reference evidence="2 3" key="1">
    <citation type="journal article" date="2013" name="J. Mol. Microbiol. Biotechnol.">
        <title>Analysis of the Complete Genomes of Acholeplasma brassicae , A. palmae and A. laidlawii and Their Comparison to the Obligate Parasites from ' Candidatus Phytoplasma'.</title>
        <authorList>
            <person name="Kube M."/>
            <person name="Siewert C."/>
            <person name="Migdoll A.M."/>
            <person name="Duduk B."/>
            <person name="Holz S."/>
            <person name="Rabus R."/>
            <person name="Seemuller E."/>
            <person name="Mitrovic J."/>
            <person name="Muller I."/>
            <person name="Buttner C."/>
            <person name="Reinhardt R."/>
        </authorList>
    </citation>
    <scope>NUCLEOTIDE SEQUENCE [LARGE SCALE GENOMIC DNA]</scope>
    <source>
        <strain evidence="2 3">J233</strain>
    </source>
</reference>
<proteinExistence type="predicted"/>
<sequence>MSDVIKVIPKTDNKNVWTIKSDGYYSNCVKNVMEEEDYPDESINSIIQNAIETLSQCPDPNINDESSKTGIVIGKVQSGKTSNFISLIGLAFDNGYQIAVVLGGNKNNLLEQNVTRIKNSFRVDAMKLVILDTNKNDDVINANTISEFIKQNRKIIIIGLKHQKHIDKMSDIFNNYKLSIAPTIIIDDEGDQATLNTKKYSKDKKKMSTIYESVLKLKTRIKKHCFISVTATPQANILIDTLDLLSPDFGVLVDPGIGYCGLSEFHGDNQDKYVKVIPEDEISLFDSCGIPISVYEALASFFVSNGVRKYRGDFGNHALLFHPSQRKVDHASVVEKLQSVVDSWKNKADCYEDIAYQSLKRHLVSAYDKYKNDGVNLPSFVDLEEFILDSIKFCSKIHLTNSDTDASKNSELYKTNIFVGGNMVERGLTIKGLAITYIIRRAKTTSNVDNTEQRARWFGYKEAYIDICRVYTTQQIKDDFHHIFEHDEALWDTIKKAEQQGTPFKEIGRVFKNNSRLLRLTRSNVARTQKLDFDQFKSQNSVILDEKVAIENNRLLEKIKNDNKEKLINIRYSRTQNHLLLPNLKFSIIKKDLFNLYKYPTTGNLNKGFFDLLEAGFQHLKKDPITDILWVRYETKEERNIDESGRMLSTLMQGHNPNVNSPDFYIGDRKLPDERADNIQVQVHLVKPNKIVGYDFYLPFFVIYLPSKLTEALSSFVTKGEK</sequence>
<accession>U4KJJ1</accession>
<dbReference type="STRING" id="1318466.BN85400270"/>
<keyword evidence="2" id="KW-0378">Hydrolase</keyword>
<keyword evidence="3" id="KW-1185">Reference proteome</keyword>
<dbReference type="KEGG" id="apal:BN85400270"/>
<dbReference type="Pfam" id="PF10593">
    <property type="entry name" value="Z1"/>
    <property type="match status" value="1"/>
</dbReference>
<gene>
    <name evidence="2" type="ORF">BN85400270</name>
</gene>
<dbReference type="InterPro" id="IPR018310">
    <property type="entry name" value="Put_endonuclease_Z1-dom"/>
</dbReference>
<dbReference type="InterPro" id="IPR027417">
    <property type="entry name" value="P-loop_NTPase"/>
</dbReference>
<dbReference type="RefSeq" id="WP_026653915.1">
    <property type="nucleotide sequence ID" value="NC_022538.1"/>
</dbReference>
<evidence type="ECO:0000259" key="1">
    <source>
        <dbReference type="Pfam" id="PF10593"/>
    </source>
</evidence>
<dbReference type="HOGENOM" id="CLU_020066_0_0_14"/>
<dbReference type="OrthoDB" id="436461at2"/>
<evidence type="ECO:0000313" key="3">
    <source>
        <dbReference type="Proteomes" id="UP000032740"/>
    </source>
</evidence>
<dbReference type="Gene3D" id="3.40.50.300">
    <property type="entry name" value="P-loop containing nucleotide triphosphate hydrolases"/>
    <property type="match status" value="1"/>
</dbReference>